<organism evidence="2 3">
    <name type="scientific">Zea mays</name>
    <name type="common">Maize</name>
    <dbReference type="NCBI Taxonomy" id="4577"/>
    <lineage>
        <taxon>Eukaryota</taxon>
        <taxon>Viridiplantae</taxon>
        <taxon>Streptophyta</taxon>
        <taxon>Embryophyta</taxon>
        <taxon>Tracheophyta</taxon>
        <taxon>Spermatophyta</taxon>
        <taxon>Magnoliopsida</taxon>
        <taxon>Liliopsida</taxon>
        <taxon>Poales</taxon>
        <taxon>Poaceae</taxon>
        <taxon>PACMAD clade</taxon>
        <taxon>Panicoideae</taxon>
        <taxon>Andropogonodae</taxon>
        <taxon>Andropogoneae</taxon>
        <taxon>Tripsacinae</taxon>
        <taxon>Zea</taxon>
    </lineage>
</organism>
<name>A0A804U8S1_MAIZE</name>
<reference evidence="3" key="1">
    <citation type="journal article" date="2009" name="Science">
        <title>The B73 maize genome: complexity, diversity, and dynamics.</title>
        <authorList>
            <person name="Schnable P.S."/>
            <person name="Ware D."/>
            <person name="Fulton R.S."/>
            <person name="Stein J.C."/>
            <person name="Wei F."/>
            <person name="Pasternak S."/>
            <person name="Liang C."/>
            <person name="Zhang J."/>
            <person name="Fulton L."/>
            <person name="Graves T.A."/>
            <person name="Minx P."/>
            <person name="Reily A.D."/>
            <person name="Courtney L."/>
            <person name="Kruchowski S.S."/>
            <person name="Tomlinson C."/>
            <person name="Strong C."/>
            <person name="Delehaunty K."/>
            <person name="Fronick C."/>
            <person name="Courtney B."/>
            <person name="Rock S.M."/>
            <person name="Belter E."/>
            <person name="Du F."/>
            <person name="Kim K."/>
            <person name="Abbott R.M."/>
            <person name="Cotton M."/>
            <person name="Levy A."/>
            <person name="Marchetto P."/>
            <person name="Ochoa K."/>
            <person name="Jackson S.M."/>
            <person name="Gillam B."/>
            <person name="Chen W."/>
            <person name="Yan L."/>
            <person name="Higginbotham J."/>
            <person name="Cardenas M."/>
            <person name="Waligorski J."/>
            <person name="Applebaum E."/>
            <person name="Phelps L."/>
            <person name="Falcone J."/>
            <person name="Kanchi K."/>
            <person name="Thane T."/>
            <person name="Scimone A."/>
            <person name="Thane N."/>
            <person name="Henke J."/>
            <person name="Wang T."/>
            <person name="Ruppert J."/>
            <person name="Shah N."/>
            <person name="Rotter K."/>
            <person name="Hodges J."/>
            <person name="Ingenthron E."/>
            <person name="Cordes M."/>
            <person name="Kohlberg S."/>
            <person name="Sgro J."/>
            <person name="Delgado B."/>
            <person name="Mead K."/>
            <person name="Chinwalla A."/>
            <person name="Leonard S."/>
            <person name="Crouse K."/>
            <person name="Collura K."/>
            <person name="Kudrna D."/>
            <person name="Currie J."/>
            <person name="He R."/>
            <person name="Angelova A."/>
            <person name="Rajasekar S."/>
            <person name="Mueller T."/>
            <person name="Lomeli R."/>
            <person name="Scara G."/>
            <person name="Ko A."/>
            <person name="Delaney K."/>
            <person name="Wissotski M."/>
            <person name="Lopez G."/>
            <person name="Campos D."/>
            <person name="Braidotti M."/>
            <person name="Ashley E."/>
            <person name="Golser W."/>
            <person name="Kim H."/>
            <person name="Lee S."/>
            <person name="Lin J."/>
            <person name="Dujmic Z."/>
            <person name="Kim W."/>
            <person name="Talag J."/>
            <person name="Zuccolo A."/>
            <person name="Fan C."/>
            <person name="Sebastian A."/>
            <person name="Kramer M."/>
            <person name="Spiegel L."/>
            <person name="Nascimento L."/>
            <person name="Zutavern T."/>
            <person name="Miller B."/>
            <person name="Ambroise C."/>
            <person name="Muller S."/>
            <person name="Spooner W."/>
            <person name="Narechania A."/>
            <person name="Ren L."/>
            <person name="Wei S."/>
            <person name="Kumari S."/>
            <person name="Faga B."/>
            <person name="Levy M.J."/>
            <person name="McMahan L."/>
            <person name="Van Buren P."/>
            <person name="Vaughn M.W."/>
            <person name="Ying K."/>
            <person name="Yeh C.-T."/>
            <person name="Emrich S.J."/>
            <person name="Jia Y."/>
            <person name="Kalyanaraman A."/>
            <person name="Hsia A.-P."/>
            <person name="Barbazuk W.B."/>
            <person name="Baucom R.S."/>
            <person name="Brutnell T.P."/>
            <person name="Carpita N.C."/>
            <person name="Chaparro C."/>
            <person name="Chia J.-M."/>
            <person name="Deragon J.-M."/>
            <person name="Estill J.C."/>
            <person name="Fu Y."/>
            <person name="Jeddeloh J.A."/>
            <person name="Han Y."/>
            <person name="Lee H."/>
            <person name="Li P."/>
            <person name="Lisch D.R."/>
            <person name="Liu S."/>
            <person name="Liu Z."/>
            <person name="Nagel D.H."/>
            <person name="McCann M.C."/>
            <person name="SanMiguel P."/>
            <person name="Myers A.M."/>
            <person name="Nettleton D."/>
            <person name="Nguyen J."/>
            <person name="Penning B.W."/>
            <person name="Ponnala L."/>
            <person name="Schneider K.L."/>
            <person name="Schwartz D.C."/>
            <person name="Sharma A."/>
            <person name="Soderlund C."/>
            <person name="Springer N.M."/>
            <person name="Sun Q."/>
            <person name="Wang H."/>
            <person name="Waterman M."/>
            <person name="Westerman R."/>
            <person name="Wolfgruber T.K."/>
            <person name="Yang L."/>
            <person name="Yu Y."/>
            <person name="Zhang L."/>
            <person name="Zhou S."/>
            <person name="Zhu Q."/>
            <person name="Bennetzen J.L."/>
            <person name="Dawe R.K."/>
            <person name="Jiang J."/>
            <person name="Jiang N."/>
            <person name="Presting G.G."/>
            <person name="Wessler S.R."/>
            <person name="Aluru S."/>
            <person name="Martienssen R.A."/>
            <person name="Clifton S.W."/>
            <person name="McCombie W.R."/>
            <person name="Wing R.A."/>
            <person name="Wilson R.K."/>
        </authorList>
    </citation>
    <scope>NUCLEOTIDE SEQUENCE [LARGE SCALE GENOMIC DNA]</scope>
    <source>
        <strain evidence="3">cv. B73</strain>
    </source>
</reference>
<accession>A0A804U8S1</accession>
<feature type="compositionally biased region" description="Low complexity" evidence="1">
    <location>
        <begin position="65"/>
        <end position="75"/>
    </location>
</feature>
<reference evidence="2" key="2">
    <citation type="submission" date="2019-07" db="EMBL/GenBank/DDBJ databases">
        <authorList>
            <person name="Seetharam A."/>
            <person name="Woodhouse M."/>
            <person name="Cannon E."/>
        </authorList>
    </citation>
    <scope>NUCLEOTIDE SEQUENCE [LARGE SCALE GENOMIC DNA]</scope>
    <source>
        <strain evidence="2">cv. B73</strain>
    </source>
</reference>
<dbReference type="EnsemblPlants" id="Zm00001eb248800_T001">
    <property type="protein sequence ID" value="Zm00001eb248800_P001"/>
    <property type="gene ID" value="Zm00001eb248800"/>
</dbReference>
<dbReference type="Proteomes" id="UP000007305">
    <property type="component" value="Chromosome 5"/>
</dbReference>
<protein>
    <submittedName>
        <fullName evidence="2">Uncharacterized protein</fullName>
    </submittedName>
</protein>
<dbReference type="InParanoid" id="A0A804U8S1"/>
<feature type="region of interest" description="Disordered" evidence="1">
    <location>
        <begin position="26"/>
        <end position="94"/>
    </location>
</feature>
<evidence type="ECO:0000256" key="1">
    <source>
        <dbReference type="SAM" id="MobiDB-lite"/>
    </source>
</evidence>
<evidence type="ECO:0000313" key="3">
    <source>
        <dbReference type="Proteomes" id="UP000007305"/>
    </source>
</evidence>
<sequence length="183" mass="19256">MKVQCDVCAAEAADTAASALRHLPGEARAPVLQGGPGDPVPRLRRAGAHGQRAGHAPHPVPAHGRAPLRLSAEPAARPPPSEEDENDSSSSSISEYLTKTLPGWHVEDFLVDETAAATAIGVSADVSYQAGGLARTGGPQDGYYSAWMAPEQIFCEGKGSRMPQMAMCSSSKRPRATSSYSYW</sequence>
<keyword evidence="3" id="KW-1185">Reference proteome</keyword>
<evidence type="ECO:0000313" key="2">
    <source>
        <dbReference type="EnsemblPlants" id="Zm00001eb248800_P001"/>
    </source>
</evidence>
<feature type="compositionally biased region" description="Low complexity" evidence="1">
    <location>
        <begin position="48"/>
        <end position="57"/>
    </location>
</feature>
<dbReference type="Gramene" id="Zm00001eb248800_T001">
    <property type="protein sequence ID" value="Zm00001eb248800_P001"/>
    <property type="gene ID" value="Zm00001eb248800"/>
</dbReference>
<proteinExistence type="predicted"/>
<reference evidence="2" key="3">
    <citation type="submission" date="2021-05" db="UniProtKB">
        <authorList>
            <consortium name="EnsemblPlants"/>
        </authorList>
    </citation>
    <scope>IDENTIFICATION</scope>
    <source>
        <strain evidence="2">cv. B73</strain>
    </source>
</reference>
<dbReference type="AlphaFoldDB" id="A0A804U8S1"/>